<name>A0A4Q1CIA7_9BACT</name>
<dbReference type="SUPFAM" id="SSF55874">
    <property type="entry name" value="ATPase domain of HSP90 chaperone/DNA topoisomerase II/histidine kinase"/>
    <property type="match status" value="1"/>
</dbReference>
<evidence type="ECO:0000256" key="1">
    <source>
        <dbReference type="SAM" id="Coils"/>
    </source>
</evidence>
<gene>
    <name evidence="4" type="ORF">ESA94_12640</name>
</gene>
<feature type="coiled-coil region" evidence="1">
    <location>
        <begin position="137"/>
        <end position="164"/>
    </location>
</feature>
<organism evidence="4 5">
    <name type="scientific">Lacibacter luteus</name>
    <dbReference type="NCBI Taxonomy" id="2508719"/>
    <lineage>
        <taxon>Bacteria</taxon>
        <taxon>Pseudomonadati</taxon>
        <taxon>Bacteroidota</taxon>
        <taxon>Chitinophagia</taxon>
        <taxon>Chitinophagales</taxon>
        <taxon>Chitinophagaceae</taxon>
        <taxon>Lacibacter</taxon>
    </lineage>
</organism>
<feature type="transmembrane region" description="Helical" evidence="2">
    <location>
        <begin position="82"/>
        <end position="104"/>
    </location>
</feature>
<dbReference type="OrthoDB" id="9792992at2"/>
<dbReference type="Gene3D" id="3.30.565.10">
    <property type="entry name" value="Histidine kinase-like ATPase, C-terminal domain"/>
    <property type="match status" value="1"/>
</dbReference>
<dbReference type="InterPro" id="IPR010559">
    <property type="entry name" value="Sig_transdc_His_kin_internal"/>
</dbReference>
<dbReference type="GO" id="GO:0000155">
    <property type="term" value="F:phosphorelay sensor kinase activity"/>
    <property type="evidence" value="ECO:0007669"/>
    <property type="project" value="InterPro"/>
</dbReference>
<dbReference type="Pfam" id="PF06580">
    <property type="entry name" value="His_kinase"/>
    <property type="match status" value="1"/>
</dbReference>
<keyword evidence="2" id="KW-0812">Transmembrane</keyword>
<dbReference type="InterPro" id="IPR050640">
    <property type="entry name" value="Bact_2-comp_sensor_kinase"/>
</dbReference>
<sequence>MSGKWYTRKSVVFGMHVLFWALFLALPFLLRPVSDSRAHTDEKPDGMYYLHFIKNFLWISLFYFNAYFLIPVLFYTRKYKRYILALLASLLFIWLADRFMFALLMQGYEYRLRNFLVFNLPVFIFITLASTAFRTIRDRITEDSEKQQRQNENLKTELSFLRSQVSPHFMFNILNNMVALARKKSDILEPSLIKLSSLLRYMLYETDEDKVLLDKEVDYLQSYIDLQRLRFGKNVQINTELQQTAIAYTIEPMLLIPFVENAFKHGVGMIEDAQIDVNLKVEKDQLYFSVRNKFSAASENEPKDKTSGIGLANVKRRLNLLYHQNHSLMIDKRDGWFTVSLQLKLH</sequence>
<accession>A0A4Q1CIA7</accession>
<dbReference type="Proteomes" id="UP000290204">
    <property type="component" value="Unassembled WGS sequence"/>
</dbReference>
<evidence type="ECO:0000313" key="4">
    <source>
        <dbReference type="EMBL" id="RXK59891.1"/>
    </source>
</evidence>
<feature type="transmembrane region" description="Helical" evidence="2">
    <location>
        <begin position="116"/>
        <end position="136"/>
    </location>
</feature>
<protein>
    <submittedName>
        <fullName evidence="4">GHKL domain-containing protein</fullName>
    </submittedName>
</protein>
<feature type="transmembrane region" description="Helical" evidence="2">
    <location>
        <begin position="56"/>
        <end position="75"/>
    </location>
</feature>
<keyword evidence="1" id="KW-0175">Coiled coil</keyword>
<evidence type="ECO:0000313" key="5">
    <source>
        <dbReference type="Proteomes" id="UP000290204"/>
    </source>
</evidence>
<dbReference type="InterPro" id="IPR036890">
    <property type="entry name" value="HATPase_C_sf"/>
</dbReference>
<dbReference type="GO" id="GO:0016020">
    <property type="term" value="C:membrane"/>
    <property type="evidence" value="ECO:0007669"/>
    <property type="project" value="InterPro"/>
</dbReference>
<keyword evidence="2" id="KW-1133">Transmembrane helix</keyword>
<evidence type="ECO:0000256" key="2">
    <source>
        <dbReference type="SAM" id="Phobius"/>
    </source>
</evidence>
<feature type="domain" description="Signal transduction histidine kinase internal region" evidence="3">
    <location>
        <begin position="157"/>
        <end position="234"/>
    </location>
</feature>
<keyword evidence="5" id="KW-1185">Reference proteome</keyword>
<dbReference type="PANTHER" id="PTHR34220">
    <property type="entry name" value="SENSOR HISTIDINE KINASE YPDA"/>
    <property type="match status" value="1"/>
</dbReference>
<reference evidence="4 5" key="1">
    <citation type="submission" date="2019-01" db="EMBL/GenBank/DDBJ databases">
        <title>Lacibacter sp. strain TTM-7.</title>
        <authorList>
            <person name="Chen W.-M."/>
        </authorList>
    </citation>
    <scope>NUCLEOTIDE SEQUENCE [LARGE SCALE GENOMIC DNA]</scope>
    <source>
        <strain evidence="4 5">TTM-7</strain>
    </source>
</reference>
<evidence type="ECO:0000259" key="3">
    <source>
        <dbReference type="Pfam" id="PF06580"/>
    </source>
</evidence>
<dbReference type="RefSeq" id="WP_129131265.1">
    <property type="nucleotide sequence ID" value="NZ_SDHW01000003.1"/>
</dbReference>
<proteinExistence type="predicted"/>
<comment type="caution">
    <text evidence="4">The sequence shown here is derived from an EMBL/GenBank/DDBJ whole genome shotgun (WGS) entry which is preliminary data.</text>
</comment>
<keyword evidence="2" id="KW-0472">Membrane</keyword>
<dbReference type="EMBL" id="SDHW01000003">
    <property type="protein sequence ID" value="RXK59891.1"/>
    <property type="molecule type" value="Genomic_DNA"/>
</dbReference>
<dbReference type="PANTHER" id="PTHR34220:SF7">
    <property type="entry name" value="SENSOR HISTIDINE KINASE YPDA"/>
    <property type="match status" value="1"/>
</dbReference>
<dbReference type="AlphaFoldDB" id="A0A4Q1CIA7"/>